<name>A0A852ZTI6_9ACTN</name>
<evidence type="ECO:0000313" key="9">
    <source>
        <dbReference type="EMBL" id="NYI05165.1"/>
    </source>
</evidence>
<evidence type="ECO:0000256" key="3">
    <source>
        <dbReference type="ARBA" id="ARBA00022801"/>
    </source>
</evidence>
<dbReference type="GO" id="GO:0004564">
    <property type="term" value="F:beta-fructofuranosidase activity"/>
    <property type="evidence" value="ECO:0007669"/>
    <property type="project" value="UniProtKB-EC"/>
</dbReference>
<accession>A0A852ZTI6</accession>
<dbReference type="Gene3D" id="2.60.120.560">
    <property type="entry name" value="Exo-inulinase, domain 1"/>
    <property type="match status" value="1"/>
</dbReference>
<evidence type="ECO:0000313" key="10">
    <source>
        <dbReference type="Proteomes" id="UP000567795"/>
    </source>
</evidence>
<dbReference type="GO" id="GO:0005975">
    <property type="term" value="P:carbohydrate metabolic process"/>
    <property type="evidence" value="ECO:0007669"/>
    <property type="project" value="InterPro"/>
</dbReference>
<dbReference type="Pfam" id="PF00251">
    <property type="entry name" value="Glyco_hydro_32N"/>
    <property type="match status" value="1"/>
</dbReference>
<dbReference type="InterPro" id="IPR023296">
    <property type="entry name" value="Glyco_hydro_beta-prop_sf"/>
</dbReference>
<dbReference type="PANTHER" id="PTHR43101">
    <property type="entry name" value="BETA-FRUCTOSIDASE"/>
    <property type="match status" value="1"/>
</dbReference>
<evidence type="ECO:0000256" key="2">
    <source>
        <dbReference type="ARBA" id="ARBA00012758"/>
    </source>
</evidence>
<dbReference type="PANTHER" id="PTHR43101:SF1">
    <property type="entry name" value="BETA-FRUCTOSIDASE"/>
    <property type="match status" value="1"/>
</dbReference>
<evidence type="ECO:0000256" key="1">
    <source>
        <dbReference type="ARBA" id="ARBA00009902"/>
    </source>
</evidence>
<evidence type="ECO:0000259" key="8">
    <source>
        <dbReference type="Pfam" id="PF08244"/>
    </source>
</evidence>
<protein>
    <recommendedName>
        <fullName evidence="2">beta-fructofuranosidase</fullName>
        <ecNumber evidence="2">3.2.1.26</ecNumber>
    </recommendedName>
</protein>
<dbReference type="InterPro" id="IPR001362">
    <property type="entry name" value="Glyco_hydro_32"/>
</dbReference>
<evidence type="ECO:0000256" key="5">
    <source>
        <dbReference type="RuleBase" id="RU362110"/>
    </source>
</evidence>
<organism evidence="9 10">
    <name type="scientific">Allostreptomyces psammosilenae</name>
    <dbReference type="NCBI Taxonomy" id="1892865"/>
    <lineage>
        <taxon>Bacteria</taxon>
        <taxon>Bacillati</taxon>
        <taxon>Actinomycetota</taxon>
        <taxon>Actinomycetes</taxon>
        <taxon>Kitasatosporales</taxon>
        <taxon>Streptomycetaceae</taxon>
        <taxon>Allostreptomyces</taxon>
    </lineage>
</organism>
<keyword evidence="10" id="KW-1185">Reference proteome</keyword>
<comment type="similarity">
    <text evidence="1 5">Belongs to the glycosyl hydrolase 32 family.</text>
</comment>
<evidence type="ECO:0000259" key="7">
    <source>
        <dbReference type="Pfam" id="PF00251"/>
    </source>
</evidence>
<keyword evidence="4 5" id="KW-0326">Glycosidase</keyword>
<dbReference type="RefSeq" id="WP_312892535.1">
    <property type="nucleotide sequence ID" value="NZ_JACBZD010000001.1"/>
</dbReference>
<gene>
    <name evidence="9" type="ORF">FHU37_002108</name>
</gene>
<sequence length="512" mass="55024">MTRAASPAADPAAGPAVNPAHGTPTGPPAAPDPHRPAVHQRPPRNWINDPNGPVFHDGRYHMFFQHNPQAPVHADVHWGHASSPDLLRWTDHPVALAPTPGGDDADGCFSGNTLSLGDRLVAFYSAYRGDRWWQPVARAESTDGGLTWRKLPGLAVPEAPDGVTVFRDPYVWRHGDGYRMLVGAGFDDGQGAALLYESADLDRWTYRGPLHRRGHEPVAGGPDTGVMWECPQYVTIGDLGLLIVSAWYEGGGPSHVVAFTGPETDGRLAAGSPFLLDHGPDFYAPALMRAPDGRVLLWGWSWEGRQDDWARQAGWAGVLTLPREVTLTPDGRAHQAPAREIATLRRPAPDARRLAGHGLTPGAEEPLGEVGGSFELLARVTVREDAGCRLRLVTDEEGGRAREYLDLTLLDGALLVDRDHASLDGRARGGGYRLPCPEAVPGGTVELRIVVDGSIVEVYTGSGRTLTLRCYPTGIPPWRLYARGVGAGECLLDVETWTLAAPGGEEDGGLGR</sequence>
<proteinExistence type="inferred from homology"/>
<dbReference type="Gene3D" id="2.115.10.20">
    <property type="entry name" value="Glycosyl hydrolase domain, family 43"/>
    <property type="match status" value="1"/>
</dbReference>
<dbReference type="CDD" id="cd08996">
    <property type="entry name" value="GH32_FFase"/>
    <property type="match status" value="1"/>
</dbReference>
<feature type="domain" description="Glycosyl hydrolase family 32 C-terminal" evidence="8">
    <location>
        <begin position="412"/>
        <end position="477"/>
    </location>
</feature>
<evidence type="ECO:0000256" key="4">
    <source>
        <dbReference type="ARBA" id="ARBA00023295"/>
    </source>
</evidence>
<dbReference type="SUPFAM" id="SSF49899">
    <property type="entry name" value="Concanavalin A-like lectins/glucanases"/>
    <property type="match status" value="1"/>
</dbReference>
<dbReference type="EMBL" id="JACBZD010000001">
    <property type="protein sequence ID" value="NYI05165.1"/>
    <property type="molecule type" value="Genomic_DNA"/>
</dbReference>
<feature type="compositionally biased region" description="Low complexity" evidence="6">
    <location>
        <begin position="1"/>
        <end position="24"/>
    </location>
</feature>
<comment type="caution">
    <text evidence="9">The sequence shown here is derived from an EMBL/GenBank/DDBJ whole genome shotgun (WGS) entry which is preliminary data.</text>
</comment>
<dbReference type="Proteomes" id="UP000567795">
    <property type="component" value="Unassembled WGS sequence"/>
</dbReference>
<dbReference type="InterPro" id="IPR013320">
    <property type="entry name" value="ConA-like_dom_sf"/>
</dbReference>
<dbReference type="AlphaFoldDB" id="A0A852ZTI6"/>
<dbReference type="SMART" id="SM00640">
    <property type="entry name" value="Glyco_32"/>
    <property type="match status" value="1"/>
</dbReference>
<dbReference type="Pfam" id="PF08244">
    <property type="entry name" value="Glyco_hydro_32C"/>
    <property type="match status" value="1"/>
</dbReference>
<dbReference type="InterPro" id="IPR051214">
    <property type="entry name" value="GH32_Enzymes"/>
</dbReference>
<keyword evidence="3 5" id="KW-0378">Hydrolase</keyword>
<reference evidence="9 10" key="1">
    <citation type="submission" date="2020-07" db="EMBL/GenBank/DDBJ databases">
        <title>Sequencing the genomes of 1000 actinobacteria strains.</title>
        <authorList>
            <person name="Klenk H.-P."/>
        </authorList>
    </citation>
    <scope>NUCLEOTIDE SEQUENCE [LARGE SCALE GENOMIC DNA]</scope>
    <source>
        <strain evidence="9 10">DSM 42178</strain>
    </source>
</reference>
<evidence type="ECO:0000256" key="6">
    <source>
        <dbReference type="SAM" id="MobiDB-lite"/>
    </source>
</evidence>
<dbReference type="PROSITE" id="PS00609">
    <property type="entry name" value="GLYCOSYL_HYDROL_F32"/>
    <property type="match status" value="1"/>
</dbReference>
<feature type="domain" description="Glycosyl hydrolase family 32 N-terminal" evidence="7">
    <location>
        <begin position="39"/>
        <end position="333"/>
    </location>
</feature>
<dbReference type="InterPro" id="IPR013148">
    <property type="entry name" value="Glyco_hydro_32_N"/>
</dbReference>
<dbReference type="EC" id="3.2.1.26" evidence="2"/>
<feature type="region of interest" description="Disordered" evidence="6">
    <location>
        <begin position="1"/>
        <end position="52"/>
    </location>
</feature>
<dbReference type="InterPro" id="IPR013189">
    <property type="entry name" value="Glyco_hydro_32_C"/>
</dbReference>
<dbReference type="InterPro" id="IPR018053">
    <property type="entry name" value="Glyco_hydro_32_AS"/>
</dbReference>
<dbReference type="SUPFAM" id="SSF75005">
    <property type="entry name" value="Arabinanase/levansucrase/invertase"/>
    <property type="match status" value="1"/>
</dbReference>